<dbReference type="EMBL" id="CP077717">
    <property type="protein sequence ID" value="QXJ27828.1"/>
    <property type="molecule type" value="Genomic_DNA"/>
</dbReference>
<evidence type="ECO:0000256" key="1">
    <source>
        <dbReference type="SAM" id="Phobius"/>
    </source>
</evidence>
<protein>
    <submittedName>
        <fullName evidence="2">Uncharacterized protein</fullName>
    </submittedName>
</protein>
<dbReference type="KEGG" id="sshi:J5U23_00696"/>
<proteinExistence type="predicted"/>
<feature type="transmembrane region" description="Helical" evidence="1">
    <location>
        <begin position="136"/>
        <end position="154"/>
    </location>
</feature>
<name>A0A8F5BM52_SACSH</name>
<gene>
    <name evidence="2" type="ORF">J5U23_00696</name>
</gene>
<organism evidence="2 3">
    <name type="scientific">Saccharolobus shibatae (strain ATCC 51178 / DSM 5389 / JCM 8931 / NBRC 15437 / B12)</name>
    <name type="common">Sulfolobus shibatae</name>
    <dbReference type="NCBI Taxonomy" id="523848"/>
    <lineage>
        <taxon>Archaea</taxon>
        <taxon>Thermoproteota</taxon>
        <taxon>Thermoprotei</taxon>
        <taxon>Sulfolobales</taxon>
        <taxon>Sulfolobaceae</taxon>
        <taxon>Saccharolobus</taxon>
    </lineage>
</organism>
<dbReference type="AlphaFoldDB" id="A0A8F5BM52"/>
<sequence>MQYFALVLLVLISVGATLIIIPYVSLLITTINNVNAKVYTVFNSSVSLSGTWLVNGSKFTQVSTTPTNRLIVEVAQGSYAYFSNKTWSEMLSDNGDNGPIFSPYAVFNLSAGNYSYNIPTQAFDFESPIYNILSDLALFFVVAIVFILFMILSYSRRR</sequence>
<accession>A0A8F5BM52</accession>
<dbReference type="RefSeq" id="WP_218266991.1">
    <property type="nucleotide sequence ID" value="NZ_CP077717.1"/>
</dbReference>
<keyword evidence="1" id="KW-0812">Transmembrane</keyword>
<evidence type="ECO:0000313" key="3">
    <source>
        <dbReference type="Proteomes" id="UP000694018"/>
    </source>
</evidence>
<dbReference type="GeneID" id="65562298"/>
<keyword evidence="1" id="KW-1133">Transmembrane helix</keyword>
<dbReference type="Proteomes" id="UP000694018">
    <property type="component" value="Chromosome"/>
</dbReference>
<evidence type="ECO:0000313" key="2">
    <source>
        <dbReference type="EMBL" id="QXJ27828.1"/>
    </source>
</evidence>
<reference evidence="2" key="1">
    <citation type="journal article" date="2021" name="Environ. Microbiol.">
        <title>New insights into the diversity and evolution of the archaeal mobilome from three complete genomes of Saccharolobus shibatae.</title>
        <authorList>
            <person name="Medvedeva S."/>
            <person name="Brandt D."/>
            <person name="Cvirkaite-Krupovic V."/>
            <person name="Liu Y."/>
            <person name="Severinov K."/>
            <person name="Ishino S."/>
            <person name="Ishino Y."/>
            <person name="Prangishvili D."/>
            <person name="Kalinowski J."/>
            <person name="Krupovic M."/>
        </authorList>
    </citation>
    <scope>NUCLEOTIDE SEQUENCE</scope>
    <source>
        <strain evidence="2">B12</strain>
    </source>
</reference>
<keyword evidence="1" id="KW-0472">Membrane</keyword>